<name>F5T135_9GAMM</name>
<dbReference type="Gene3D" id="2.30.31.10">
    <property type="entry name" value="Transcriptional Coactivator Pc4, Chain A"/>
    <property type="match status" value="1"/>
</dbReference>
<protein>
    <submittedName>
        <fullName evidence="2">Uncharacterized protein</fullName>
    </submittedName>
</protein>
<dbReference type="eggNOG" id="ENOG5030Y4T">
    <property type="taxonomic scope" value="Bacteria"/>
</dbReference>
<feature type="region of interest" description="Disordered" evidence="1">
    <location>
        <begin position="80"/>
        <end position="130"/>
    </location>
</feature>
<evidence type="ECO:0000256" key="1">
    <source>
        <dbReference type="SAM" id="MobiDB-lite"/>
    </source>
</evidence>
<sequence length="286" mass="32087">MSSLTVENTNQILKTVGIKMRVTDKGLHFVSQVAQFAKALAHCTSNPKARDDLITILAHYKEQPGLVFVINESQHQDLVDSAPSQNNLDQRPMNHFRPQYSDQQMDSEDKADNNHPTHHNTNDEQSQKQTAPVEFVGHHVYGSKAALYFAYDKTRDEDDTIAIDGAVSVAPRKYDWNKKLRIQITRSDLPNVAAVMFGLLKKVELSNYGADNTKRLMIENQGKNYFLNMSAKDYNQIAVPISASDIFEIRGLILAQLMKNRPEIGVEGVLANLKCHAAILKQAGQQ</sequence>
<accession>F5T135</accession>
<evidence type="ECO:0000313" key="2">
    <source>
        <dbReference type="EMBL" id="EGL53931.1"/>
    </source>
</evidence>
<dbReference type="InterPro" id="IPR009044">
    <property type="entry name" value="ssDNA-bd_transcriptional_reg"/>
</dbReference>
<dbReference type="EMBL" id="AFIG01000002">
    <property type="protein sequence ID" value="EGL53931.1"/>
    <property type="molecule type" value="Genomic_DNA"/>
</dbReference>
<dbReference type="RefSeq" id="WP_007146179.1">
    <property type="nucleotide sequence ID" value="NZ_AFIG01000002.1"/>
</dbReference>
<organism evidence="2 3">
    <name type="scientific">Methylophaga aminisulfidivorans MP</name>
    <dbReference type="NCBI Taxonomy" id="1026882"/>
    <lineage>
        <taxon>Bacteria</taxon>
        <taxon>Pseudomonadati</taxon>
        <taxon>Pseudomonadota</taxon>
        <taxon>Gammaproteobacteria</taxon>
        <taxon>Thiotrichales</taxon>
        <taxon>Piscirickettsiaceae</taxon>
        <taxon>Methylophaga</taxon>
    </lineage>
</organism>
<comment type="caution">
    <text evidence="2">The sequence shown here is derived from an EMBL/GenBank/DDBJ whole genome shotgun (WGS) entry which is preliminary data.</text>
</comment>
<feature type="compositionally biased region" description="Basic and acidic residues" evidence="1">
    <location>
        <begin position="107"/>
        <end position="126"/>
    </location>
</feature>
<evidence type="ECO:0000313" key="3">
    <source>
        <dbReference type="Proteomes" id="UP000003544"/>
    </source>
</evidence>
<dbReference type="OrthoDB" id="5298744at2"/>
<dbReference type="GO" id="GO:0006355">
    <property type="term" value="P:regulation of DNA-templated transcription"/>
    <property type="evidence" value="ECO:0007669"/>
    <property type="project" value="InterPro"/>
</dbReference>
<reference evidence="2 3" key="1">
    <citation type="journal article" date="2011" name="J. Bacteriol.">
        <title>Draft genome sequence of Methylophaga aminisulfidivorans MP T.</title>
        <authorList>
            <person name="Han G.H."/>
            <person name="Kim W."/>
            <person name="Chun J."/>
            <person name="Kim S.W."/>
        </authorList>
    </citation>
    <scope>NUCLEOTIDE SEQUENCE [LARGE SCALE GENOMIC DNA]</scope>
    <source>
        <strain evidence="3">MP(T)</strain>
    </source>
</reference>
<gene>
    <name evidence="2" type="ORF">MAMP_00277</name>
</gene>
<keyword evidence="3" id="KW-1185">Reference proteome</keyword>
<dbReference type="GO" id="GO:0003677">
    <property type="term" value="F:DNA binding"/>
    <property type="evidence" value="ECO:0007669"/>
    <property type="project" value="InterPro"/>
</dbReference>
<proteinExistence type="predicted"/>
<dbReference type="Proteomes" id="UP000003544">
    <property type="component" value="Unassembled WGS sequence"/>
</dbReference>
<dbReference type="AlphaFoldDB" id="F5T135"/>